<sequence>MKIDDIEYQAIFKILEVLIKKDKEIRLYIIPGVVNILHKKYQLLK</sequence>
<organism evidence="1">
    <name type="scientific">marine sediment metagenome</name>
    <dbReference type="NCBI Taxonomy" id="412755"/>
    <lineage>
        <taxon>unclassified sequences</taxon>
        <taxon>metagenomes</taxon>
        <taxon>ecological metagenomes</taxon>
    </lineage>
</organism>
<protein>
    <submittedName>
        <fullName evidence="1">Uncharacterized protein</fullName>
    </submittedName>
</protein>
<comment type="caution">
    <text evidence="1">The sequence shown here is derived from an EMBL/GenBank/DDBJ whole genome shotgun (WGS) entry which is preliminary data.</text>
</comment>
<name>A0A0F9CF08_9ZZZZ</name>
<evidence type="ECO:0000313" key="1">
    <source>
        <dbReference type="EMBL" id="KKL47659.1"/>
    </source>
</evidence>
<proteinExistence type="predicted"/>
<dbReference type="AlphaFoldDB" id="A0A0F9CF08"/>
<accession>A0A0F9CF08</accession>
<reference evidence="1" key="1">
    <citation type="journal article" date="2015" name="Nature">
        <title>Complex archaea that bridge the gap between prokaryotes and eukaryotes.</title>
        <authorList>
            <person name="Spang A."/>
            <person name="Saw J.H."/>
            <person name="Jorgensen S.L."/>
            <person name="Zaremba-Niedzwiedzka K."/>
            <person name="Martijn J."/>
            <person name="Lind A.E."/>
            <person name="van Eijk R."/>
            <person name="Schleper C."/>
            <person name="Guy L."/>
            <person name="Ettema T.J."/>
        </authorList>
    </citation>
    <scope>NUCLEOTIDE SEQUENCE</scope>
</reference>
<gene>
    <name evidence="1" type="ORF">LCGC14_2333330</name>
</gene>
<dbReference type="EMBL" id="LAZR01033587">
    <property type="protein sequence ID" value="KKL47659.1"/>
    <property type="molecule type" value="Genomic_DNA"/>
</dbReference>